<dbReference type="Pfam" id="PF03743">
    <property type="entry name" value="TrbI"/>
    <property type="match status" value="1"/>
</dbReference>
<dbReference type="NCBIfam" id="NF010289">
    <property type="entry name" value="PRK13729.1"/>
    <property type="match status" value="1"/>
</dbReference>
<reference evidence="3 4" key="1">
    <citation type="submission" date="2015-06" db="EMBL/GenBank/DDBJ databases">
        <title>Genome sequencing of Cronobacter sp. strain DJ34 isolated from petroleum contaminated sludge of Duliajan Oil Fields, Assam, India.</title>
        <authorList>
            <person name="Pal S."/>
            <person name="Banerjee T.D."/>
            <person name="Roy A."/>
            <person name="Sar P."/>
            <person name="Kazy S.K."/>
        </authorList>
    </citation>
    <scope>NUCLEOTIDE SEQUENCE [LARGE SCALE GENOMIC DNA]</scope>
    <source>
        <strain evidence="3 4">DJ34</strain>
    </source>
</reference>
<keyword evidence="4" id="KW-1185">Reference proteome</keyword>
<proteinExistence type="predicted"/>
<dbReference type="OrthoDB" id="15544at2"/>
<dbReference type="Proteomes" id="UP000037315">
    <property type="component" value="Unassembled WGS sequence"/>
</dbReference>
<keyword evidence="2" id="KW-0812">Transmembrane</keyword>
<feature type="region of interest" description="Disordered" evidence="1">
    <location>
        <begin position="113"/>
        <end position="158"/>
    </location>
</feature>
<evidence type="ECO:0000313" key="3">
    <source>
        <dbReference type="EMBL" id="KMV34087.1"/>
    </source>
</evidence>
<sequence length="466" mass="48566">MSLNINVTTRRKQLAILIGIIVVGSAVAAGVVMWGGEGNGSKNATPAPVPNMTGVVTAAFDEQVNQSALQQQQAKTSAIENQITQLTQMVSQNKLDFDTKLQKKDAEIQRLTEQLNDARSGKTTPPATQAGPDGTPLPGPVSAGQARPPQYNVTPANGAQYPAGAVNPNQGAGFYPSGSGNRLSGGMTTQSFTYASLQKKPTKLPWIPSGSFSDAIMIEGADANASVTGQQNSTPVTFRLRGKTIMPNNKEYDMDGCFVVGEIWGDISSERGEVRTKSISCVLKNGKTVDMAFEGHVSYQGKGGIRGKPVMRNGKIIGYAGAAGFLSGIGEGIKSASTPTVGLGATASASGMDVLKQGFGGGSEKAADNLSQYWIKLAEQYHPVIDIGAGNLVTVVFQKGFRLETLEDAEEKKALATVQKAGDTAQTAVTGNAPANTGSTTTAAGNINPDEVLRQASQLRLGDTIN</sequence>
<organism evidence="3 4">
    <name type="scientific">Franconibacter pulveris</name>
    <dbReference type="NCBI Taxonomy" id="435910"/>
    <lineage>
        <taxon>Bacteria</taxon>
        <taxon>Pseudomonadati</taxon>
        <taxon>Pseudomonadota</taxon>
        <taxon>Gammaproteobacteria</taxon>
        <taxon>Enterobacterales</taxon>
        <taxon>Enterobacteriaceae</taxon>
        <taxon>Franconibacter</taxon>
    </lineage>
</organism>
<dbReference type="PATRIC" id="fig|1656095.3.peg.4611"/>
<accession>A0A0J8VM34</accession>
<keyword evidence="2" id="KW-0472">Membrane</keyword>
<name>A0A0J8VM34_9ENTR</name>
<dbReference type="CDD" id="cd16430">
    <property type="entry name" value="TraB"/>
    <property type="match status" value="1"/>
</dbReference>
<evidence type="ECO:0000313" key="4">
    <source>
        <dbReference type="Proteomes" id="UP000037315"/>
    </source>
</evidence>
<evidence type="ECO:0000256" key="2">
    <source>
        <dbReference type="SAM" id="Phobius"/>
    </source>
</evidence>
<evidence type="ECO:0000256" key="1">
    <source>
        <dbReference type="SAM" id="MobiDB-lite"/>
    </source>
</evidence>
<keyword evidence="2" id="KW-1133">Transmembrane helix</keyword>
<dbReference type="InterPro" id="IPR005498">
    <property type="entry name" value="T4SS_VirB10/TraB/TrbI"/>
</dbReference>
<feature type="transmembrane region" description="Helical" evidence="2">
    <location>
        <begin position="14"/>
        <end position="36"/>
    </location>
</feature>
<dbReference type="AlphaFoldDB" id="A0A0J8VM34"/>
<comment type="caution">
    <text evidence="3">The sequence shown here is derived from an EMBL/GenBank/DDBJ whole genome shotgun (WGS) entry which is preliminary data.</text>
</comment>
<dbReference type="RefSeq" id="WP_048888180.1">
    <property type="nucleotide sequence ID" value="NZ_LFEJ01000017.1"/>
</dbReference>
<feature type="compositionally biased region" description="Polar residues" evidence="1">
    <location>
        <begin position="113"/>
        <end position="127"/>
    </location>
</feature>
<gene>
    <name evidence="3" type="ORF">ACH50_13685</name>
</gene>
<protein>
    <submittedName>
        <fullName evidence="3">Conjugal transfer protein TraB</fullName>
    </submittedName>
</protein>
<feature type="compositionally biased region" description="Low complexity" evidence="1">
    <location>
        <begin position="430"/>
        <end position="447"/>
    </location>
</feature>
<dbReference type="EMBL" id="LFEJ01000017">
    <property type="protein sequence ID" value="KMV34087.1"/>
    <property type="molecule type" value="Genomic_DNA"/>
</dbReference>
<feature type="region of interest" description="Disordered" evidence="1">
    <location>
        <begin position="423"/>
        <end position="447"/>
    </location>
</feature>